<organism evidence="1 2">
    <name type="scientific">Sphingobacterium kyonggiense</name>
    <dbReference type="NCBI Taxonomy" id="714075"/>
    <lineage>
        <taxon>Bacteria</taxon>
        <taxon>Pseudomonadati</taxon>
        <taxon>Bacteroidota</taxon>
        <taxon>Sphingobacteriia</taxon>
        <taxon>Sphingobacteriales</taxon>
        <taxon>Sphingobacteriaceae</taxon>
        <taxon>Sphingobacterium</taxon>
    </lineage>
</organism>
<reference evidence="2" key="1">
    <citation type="journal article" date="2019" name="Int. J. Syst. Evol. Microbiol.">
        <title>The Global Catalogue of Microorganisms (GCM) 10K type strain sequencing project: providing services to taxonomists for standard genome sequencing and annotation.</title>
        <authorList>
            <consortium name="The Broad Institute Genomics Platform"/>
            <consortium name="The Broad Institute Genome Sequencing Center for Infectious Disease"/>
            <person name="Wu L."/>
            <person name="Ma J."/>
        </authorList>
    </citation>
    <scope>NUCLEOTIDE SEQUENCE [LARGE SCALE GENOMIC DNA]</scope>
    <source>
        <strain evidence="2">JCM 16704</strain>
    </source>
</reference>
<comment type="caution">
    <text evidence="1">The sequence shown here is derived from an EMBL/GenBank/DDBJ whole genome shotgun (WGS) entry which is preliminary data.</text>
</comment>
<accession>A0ABP7YUM5</accession>
<evidence type="ECO:0000313" key="1">
    <source>
        <dbReference type="EMBL" id="GAA4140751.1"/>
    </source>
</evidence>
<dbReference type="EMBL" id="BAAAZI010000008">
    <property type="protein sequence ID" value="GAA4140751.1"/>
    <property type="molecule type" value="Genomic_DNA"/>
</dbReference>
<name>A0ABP7YUM5_9SPHI</name>
<keyword evidence="2" id="KW-1185">Reference proteome</keyword>
<sequence length="87" mass="10157">MEKYILSFRATLKTLLDRENISLILKKRFPQILSISLDLDDKQFYLRVNTNERIEQSIQQYILDYGQRISFVSAVTIKSDIDQAATA</sequence>
<dbReference type="Proteomes" id="UP001500101">
    <property type="component" value="Unassembled WGS sequence"/>
</dbReference>
<proteinExistence type="predicted"/>
<evidence type="ECO:0000313" key="2">
    <source>
        <dbReference type="Proteomes" id="UP001500101"/>
    </source>
</evidence>
<protein>
    <submittedName>
        <fullName evidence="1">Uncharacterized protein</fullName>
    </submittedName>
</protein>
<gene>
    <name evidence="1" type="ORF">GCM10022216_20090</name>
</gene>
<dbReference type="RefSeq" id="WP_344674572.1">
    <property type="nucleotide sequence ID" value="NZ_BAAAZI010000008.1"/>
</dbReference>